<evidence type="ECO:0000313" key="3">
    <source>
        <dbReference type="Proteomes" id="UP000253517"/>
    </source>
</evidence>
<evidence type="ECO:0000256" key="1">
    <source>
        <dbReference type="SAM" id="Phobius"/>
    </source>
</evidence>
<proteinExistence type="predicted"/>
<gene>
    <name evidence="2" type="ORF">DES35_10511</name>
</gene>
<reference evidence="2 3" key="1">
    <citation type="submission" date="2018-07" db="EMBL/GenBank/DDBJ databases">
        <title>Genomic Encyclopedia of Type Strains, Phase IV (KMG-IV): sequencing the most valuable type-strain genomes for metagenomic binning, comparative biology and taxonomic classification.</title>
        <authorList>
            <person name="Goeker M."/>
        </authorList>
    </citation>
    <scope>NUCLEOTIDE SEQUENCE [LARGE SCALE GENOMIC DNA]</scope>
    <source>
        <strain evidence="2 3">DSM 21410</strain>
    </source>
</reference>
<dbReference type="EMBL" id="QPJS01000005">
    <property type="protein sequence ID" value="RCX02040.1"/>
    <property type="molecule type" value="Genomic_DNA"/>
</dbReference>
<protein>
    <submittedName>
        <fullName evidence="2">Uncharacterized protein</fullName>
    </submittedName>
</protein>
<dbReference type="AlphaFoldDB" id="A0A368ZYC4"/>
<organism evidence="2 3">
    <name type="scientific">Schleiferia thermophila</name>
    <dbReference type="NCBI Taxonomy" id="884107"/>
    <lineage>
        <taxon>Bacteria</taxon>
        <taxon>Pseudomonadati</taxon>
        <taxon>Bacteroidota</taxon>
        <taxon>Flavobacteriia</taxon>
        <taxon>Flavobacteriales</taxon>
        <taxon>Schleiferiaceae</taxon>
        <taxon>Schleiferia</taxon>
    </lineage>
</organism>
<keyword evidence="1" id="KW-1133">Transmembrane helix</keyword>
<keyword evidence="3" id="KW-1185">Reference proteome</keyword>
<dbReference type="Proteomes" id="UP000253517">
    <property type="component" value="Unassembled WGS sequence"/>
</dbReference>
<keyword evidence="1" id="KW-0472">Membrane</keyword>
<evidence type="ECO:0000313" key="2">
    <source>
        <dbReference type="EMBL" id="RCX02040.1"/>
    </source>
</evidence>
<sequence>MKIEKDYNELDRLFKEAFERIYNSAPDEHSAWKKFQRKRNRSVMSYLILPPLMIALAGFFYVSNRFSHHQGDLHILKPVTNDKMDSAPTVTSTEKEIPIDILQKTSQSTQKKQIKETIISNVSVDENPKEWEEIPQILSHPDVTDASKHIEAVQRMTEFHQNTLGLRNMIADYQSSGNTYGKKFSVNLSLGYMLHNHFIDGGNFMGGNHPGLGVQFSGVLRKNIRWNTGFRYVHRGNQDLNIFSKTREIYDVEQINIYTLYVQSTYWLEIPLGIQYYLNNSRTYIGGAFTADILLYQSAILGMKTQIPSLNVETDERRKRASNYDAGIPGINPGFRTELGWIISEKNSIEIFTKLSPYGGVQNANIDRFYGWDIGFEWKYYF</sequence>
<feature type="transmembrane region" description="Helical" evidence="1">
    <location>
        <begin position="43"/>
        <end position="62"/>
    </location>
</feature>
<name>A0A368ZYC4_9FLAO</name>
<comment type="caution">
    <text evidence="2">The sequence shown here is derived from an EMBL/GenBank/DDBJ whole genome shotgun (WGS) entry which is preliminary data.</text>
</comment>
<accession>A0A368ZYC4</accession>
<dbReference type="RefSeq" id="WP_037359971.1">
    <property type="nucleotide sequence ID" value="NZ_BHZF01000004.1"/>
</dbReference>
<keyword evidence="1" id="KW-0812">Transmembrane</keyword>